<evidence type="ECO:0000256" key="1">
    <source>
        <dbReference type="SAM" id="Coils"/>
    </source>
</evidence>
<evidence type="ECO:0000313" key="5">
    <source>
        <dbReference type="Proteomes" id="UP000308549"/>
    </source>
</evidence>
<dbReference type="InterPro" id="IPR004827">
    <property type="entry name" value="bZIP"/>
</dbReference>
<dbReference type="GO" id="GO:0003700">
    <property type="term" value="F:DNA-binding transcription factor activity"/>
    <property type="evidence" value="ECO:0007669"/>
    <property type="project" value="InterPro"/>
</dbReference>
<accession>A0A4U0U2K3</accession>
<feature type="region of interest" description="Disordered" evidence="2">
    <location>
        <begin position="1"/>
        <end position="24"/>
    </location>
</feature>
<dbReference type="AlphaFoldDB" id="A0A4U0U2K3"/>
<feature type="domain" description="BZIP" evidence="3">
    <location>
        <begin position="217"/>
        <end position="280"/>
    </location>
</feature>
<proteinExistence type="predicted"/>
<dbReference type="SUPFAM" id="SSF57959">
    <property type="entry name" value="Leucine zipper domain"/>
    <property type="match status" value="1"/>
</dbReference>
<evidence type="ECO:0000259" key="3">
    <source>
        <dbReference type="PROSITE" id="PS50217"/>
    </source>
</evidence>
<dbReference type="SMART" id="SM00338">
    <property type="entry name" value="BRLZ"/>
    <property type="match status" value="1"/>
</dbReference>
<comment type="caution">
    <text evidence="4">The sequence shown here is derived from an EMBL/GenBank/DDBJ whole genome shotgun (WGS) entry which is preliminary data.</text>
</comment>
<reference evidence="4 5" key="1">
    <citation type="submission" date="2017-03" db="EMBL/GenBank/DDBJ databases">
        <title>Genomes of endolithic fungi from Antarctica.</title>
        <authorList>
            <person name="Coleine C."/>
            <person name="Masonjones S."/>
            <person name="Stajich J.E."/>
        </authorList>
    </citation>
    <scope>NUCLEOTIDE SEQUENCE [LARGE SCALE GENOMIC DNA]</scope>
    <source>
        <strain evidence="4 5">CCFEE 6315</strain>
    </source>
</reference>
<gene>
    <name evidence="4" type="ORF">B0A50_03731</name>
</gene>
<sequence>MTIPTTQEPISDCPSSAMDDPAFHPQAAFRFEDMDLYQGLGTNGALRNLQTEYDAPSGRASFGGFDPLGSGSDSSTLDAQGGIGPANAFARGSPSHTDGPDLWGQPYSHPPAHASSTHANSARLPEAQQDAIVRNRHSSVAQKFGQITPPNDATVPAAGKRKSSGSSSQAAPTPKMNSSERARNAAVKRHAKSKAARDAQLLNGSANPNGVPGKPADDKRELYREKNRQAAAKCRSKKKVNIEELEARHRELSAQNTYWKSQARQCRDMLSEMRELALQHDTDSCACRNVHAYNMRKASEVVFGLSQHVSSPSDVNSMPSPEDFDTMALHQSMSEGLSFNSASAPSSRPNSFAGPRDYAFAAVTTPATMQGAMQVTAPADDAANPFASYLHSSSNGRTGSA</sequence>
<feature type="coiled-coil region" evidence="1">
    <location>
        <begin position="235"/>
        <end position="262"/>
    </location>
</feature>
<keyword evidence="5" id="KW-1185">Reference proteome</keyword>
<dbReference type="PROSITE" id="PS50217">
    <property type="entry name" value="BZIP"/>
    <property type="match status" value="1"/>
</dbReference>
<keyword evidence="1" id="KW-0175">Coiled coil</keyword>
<organism evidence="4 5">
    <name type="scientific">Salinomyces thailandicus</name>
    <dbReference type="NCBI Taxonomy" id="706561"/>
    <lineage>
        <taxon>Eukaryota</taxon>
        <taxon>Fungi</taxon>
        <taxon>Dikarya</taxon>
        <taxon>Ascomycota</taxon>
        <taxon>Pezizomycotina</taxon>
        <taxon>Dothideomycetes</taxon>
        <taxon>Dothideomycetidae</taxon>
        <taxon>Mycosphaerellales</taxon>
        <taxon>Teratosphaeriaceae</taxon>
        <taxon>Salinomyces</taxon>
    </lineage>
</organism>
<dbReference type="EMBL" id="NAJL01000015">
    <property type="protein sequence ID" value="TKA29221.1"/>
    <property type="molecule type" value="Genomic_DNA"/>
</dbReference>
<dbReference type="OrthoDB" id="295274at2759"/>
<dbReference type="Proteomes" id="UP000308549">
    <property type="component" value="Unassembled WGS sequence"/>
</dbReference>
<dbReference type="Pfam" id="PF00170">
    <property type="entry name" value="bZIP_1"/>
    <property type="match status" value="1"/>
</dbReference>
<evidence type="ECO:0000313" key="4">
    <source>
        <dbReference type="EMBL" id="TKA29221.1"/>
    </source>
</evidence>
<dbReference type="InterPro" id="IPR046347">
    <property type="entry name" value="bZIP_sf"/>
</dbReference>
<protein>
    <recommendedName>
        <fullName evidence="3">BZIP domain-containing protein</fullName>
    </recommendedName>
</protein>
<feature type="region of interest" description="Disordered" evidence="2">
    <location>
        <begin position="57"/>
        <end position="221"/>
    </location>
</feature>
<name>A0A4U0U2K3_9PEZI</name>
<evidence type="ECO:0000256" key="2">
    <source>
        <dbReference type="SAM" id="MobiDB-lite"/>
    </source>
</evidence>
<dbReference type="Gene3D" id="1.20.5.170">
    <property type="match status" value="1"/>
</dbReference>
<dbReference type="CDD" id="cd14687">
    <property type="entry name" value="bZIP_ATF2"/>
    <property type="match status" value="1"/>
</dbReference>